<dbReference type="SUPFAM" id="SSF51695">
    <property type="entry name" value="PLC-like phosphodiesterases"/>
    <property type="match status" value="1"/>
</dbReference>
<dbReference type="PANTHER" id="PTHR46211:SF1">
    <property type="entry name" value="GLYCEROPHOSPHODIESTER PHOSPHODIESTERASE, CYTOPLASMIC"/>
    <property type="match status" value="1"/>
</dbReference>
<keyword evidence="3" id="KW-1185">Reference proteome</keyword>
<evidence type="ECO:0000313" key="2">
    <source>
        <dbReference type="EMBL" id="MFC5272272.1"/>
    </source>
</evidence>
<organism evidence="2 3">
    <name type="scientific">Adhaeribacter terreus</name>
    <dbReference type="NCBI Taxonomy" id="529703"/>
    <lineage>
        <taxon>Bacteria</taxon>
        <taxon>Pseudomonadati</taxon>
        <taxon>Bacteroidota</taxon>
        <taxon>Cytophagia</taxon>
        <taxon>Cytophagales</taxon>
        <taxon>Hymenobacteraceae</taxon>
        <taxon>Adhaeribacter</taxon>
    </lineage>
</organism>
<dbReference type="RefSeq" id="WP_378018632.1">
    <property type="nucleotide sequence ID" value="NZ_JBHSKT010000014.1"/>
</dbReference>
<gene>
    <name evidence="2" type="ORF">ACFPIB_16780</name>
</gene>
<dbReference type="Pfam" id="PF03009">
    <property type="entry name" value="GDPD"/>
    <property type="match status" value="1"/>
</dbReference>
<comment type="caution">
    <text evidence="2">The sequence shown here is derived from an EMBL/GenBank/DDBJ whole genome shotgun (WGS) entry which is preliminary data.</text>
</comment>
<dbReference type="PANTHER" id="PTHR46211">
    <property type="entry name" value="GLYCEROPHOSPHORYL DIESTER PHOSPHODIESTERASE"/>
    <property type="match status" value="1"/>
</dbReference>
<dbReference type="InterPro" id="IPR030395">
    <property type="entry name" value="GP_PDE_dom"/>
</dbReference>
<dbReference type="InterPro" id="IPR017946">
    <property type="entry name" value="PLC-like_Pdiesterase_TIM-brl"/>
</dbReference>
<dbReference type="PROSITE" id="PS51704">
    <property type="entry name" value="GP_PDE"/>
    <property type="match status" value="1"/>
</dbReference>
<reference evidence="3" key="1">
    <citation type="journal article" date="2019" name="Int. J. Syst. Evol. Microbiol.">
        <title>The Global Catalogue of Microorganisms (GCM) 10K type strain sequencing project: providing services to taxonomists for standard genome sequencing and annotation.</title>
        <authorList>
            <consortium name="The Broad Institute Genomics Platform"/>
            <consortium name="The Broad Institute Genome Sequencing Center for Infectious Disease"/>
            <person name="Wu L."/>
            <person name="Ma J."/>
        </authorList>
    </citation>
    <scope>NUCLEOTIDE SEQUENCE [LARGE SCALE GENOMIC DNA]</scope>
    <source>
        <strain evidence="3">KACC 12602</strain>
    </source>
</reference>
<name>A0ABW0EEC7_9BACT</name>
<dbReference type="Gene3D" id="3.20.20.190">
    <property type="entry name" value="Phosphatidylinositol (PI) phosphodiesterase"/>
    <property type="match status" value="1"/>
</dbReference>
<feature type="domain" description="GP-PDE" evidence="1">
    <location>
        <begin position="8"/>
        <end position="232"/>
    </location>
</feature>
<protein>
    <submittedName>
        <fullName evidence="2">Glycerophosphodiester phosphodiesterase</fullName>
    </submittedName>
</protein>
<accession>A0ABW0EEC7</accession>
<evidence type="ECO:0000313" key="3">
    <source>
        <dbReference type="Proteomes" id="UP001596161"/>
    </source>
</evidence>
<evidence type="ECO:0000259" key="1">
    <source>
        <dbReference type="PROSITE" id="PS51704"/>
    </source>
</evidence>
<dbReference type="PROSITE" id="PS50007">
    <property type="entry name" value="PIPLC_X_DOMAIN"/>
    <property type="match status" value="1"/>
</dbReference>
<dbReference type="Proteomes" id="UP001596161">
    <property type="component" value="Unassembled WGS sequence"/>
</dbReference>
<sequence length="235" mass="26679">MQKKHDQPKIFGHRGAAGLEFENTLASIKKAIDLGVAAIEIDVWQTTDHEIVVFHDAYLDRLTHASGFISELSYAKLKSIPLKNGAEIPTLQAVIELVKPYKIPLLVEVKAENAFAKTLEILESKLPYSDFMIGSFYHQQIMELKRQNPELQTAIMFECVPAFLEDYLQTVNPDYVVTAIETHNSYLVETVKAQNRKLLFYTVNLEQEITLALKAEPYGIITNFPDRLLKVVNDL</sequence>
<proteinExistence type="predicted"/>
<dbReference type="EMBL" id="JBHSKT010000014">
    <property type="protein sequence ID" value="MFC5272272.1"/>
    <property type="molecule type" value="Genomic_DNA"/>
</dbReference>